<keyword evidence="13 22" id="KW-0067">ATP-binding</keyword>
<evidence type="ECO:0000256" key="5">
    <source>
        <dbReference type="ARBA" id="ARBA00022475"/>
    </source>
</evidence>
<organism evidence="25 26">
    <name type="scientific">Marinomonas balearica</name>
    <dbReference type="NCBI Taxonomy" id="491947"/>
    <lineage>
        <taxon>Bacteria</taxon>
        <taxon>Pseudomonadati</taxon>
        <taxon>Pseudomonadota</taxon>
        <taxon>Gammaproteobacteria</taxon>
        <taxon>Oceanospirillales</taxon>
        <taxon>Oceanospirillaceae</taxon>
        <taxon>Marinomonas</taxon>
    </lineage>
</organism>
<feature type="binding site" evidence="22">
    <location>
        <position position="30"/>
    </location>
    <ligand>
        <name>ATP</name>
        <dbReference type="ChEBI" id="CHEBI:30616"/>
    </ligand>
</feature>
<feature type="binding site" evidence="21">
    <location>
        <position position="100"/>
    </location>
    <ligand>
        <name>substrate</name>
    </ligand>
</feature>
<feature type="transmembrane region" description="Helical" evidence="24">
    <location>
        <begin position="57"/>
        <end position="77"/>
    </location>
</feature>
<comment type="cofactor">
    <cofactor evidence="23">
        <name>Mg(2+)</name>
        <dbReference type="ChEBI" id="CHEBI:18420"/>
    </cofactor>
    <text evidence="23">Mn(2+), Zn(2+), Cd(2+) and Co(2+) support activity to lesser extents.</text>
</comment>
<keyword evidence="7 24" id="KW-0997">Cell inner membrane</keyword>
<feature type="binding site" evidence="22">
    <location>
        <begin position="96"/>
        <end position="97"/>
    </location>
    <ligand>
        <name>ATP</name>
        <dbReference type="ChEBI" id="CHEBI:30616"/>
    </ligand>
</feature>
<evidence type="ECO:0000256" key="4">
    <source>
        <dbReference type="ARBA" id="ARBA00017575"/>
    </source>
</evidence>
<comment type="catalytic activity">
    <reaction evidence="24">
        <text>a 1,2-diacyl-sn-glycerol + ATP = a 1,2-diacyl-sn-glycero-3-phosphate + ADP + H(+)</text>
        <dbReference type="Rhea" id="RHEA:10272"/>
        <dbReference type="ChEBI" id="CHEBI:15378"/>
        <dbReference type="ChEBI" id="CHEBI:17815"/>
        <dbReference type="ChEBI" id="CHEBI:30616"/>
        <dbReference type="ChEBI" id="CHEBI:58608"/>
        <dbReference type="ChEBI" id="CHEBI:456216"/>
        <dbReference type="EC" id="2.7.1.107"/>
    </reaction>
</comment>
<feature type="transmembrane region" description="Helical" evidence="24">
    <location>
        <begin position="98"/>
        <end position="120"/>
    </location>
</feature>
<evidence type="ECO:0000313" key="26">
    <source>
        <dbReference type="Proteomes" id="UP000294656"/>
    </source>
</evidence>
<dbReference type="GO" id="GO:0006654">
    <property type="term" value="P:phosphatidic acid biosynthetic process"/>
    <property type="evidence" value="ECO:0007669"/>
    <property type="project" value="InterPro"/>
</dbReference>
<dbReference type="Gene3D" id="1.10.287.3610">
    <property type="match status" value="1"/>
</dbReference>
<feature type="binding site" evidence="22">
    <location>
        <begin position="87"/>
        <end position="89"/>
    </location>
    <ligand>
        <name>ATP</name>
        <dbReference type="ChEBI" id="CHEBI:30616"/>
    </ligand>
</feature>
<evidence type="ECO:0000256" key="24">
    <source>
        <dbReference type="RuleBase" id="RU363065"/>
    </source>
</evidence>
<evidence type="ECO:0000256" key="20">
    <source>
        <dbReference type="PIRSR" id="PIRSR600829-1"/>
    </source>
</evidence>
<dbReference type="Pfam" id="PF01219">
    <property type="entry name" value="DAGK_prokar"/>
    <property type="match status" value="1"/>
</dbReference>
<dbReference type="EMBL" id="SNXC01000012">
    <property type="protein sequence ID" value="TDO97181.1"/>
    <property type="molecule type" value="Genomic_DNA"/>
</dbReference>
<dbReference type="CDD" id="cd14264">
    <property type="entry name" value="DAGK_IM"/>
    <property type="match status" value="1"/>
</dbReference>
<keyword evidence="11 22" id="KW-0547">Nucleotide-binding</keyword>
<evidence type="ECO:0000256" key="3">
    <source>
        <dbReference type="ARBA" id="ARBA00012133"/>
    </source>
</evidence>
<evidence type="ECO:0000256" key="6">
    <source>
        <dbReference type="ARBA" id="ARBA00022516"/>
    </source>
</evidence>
<keyword evidence="9 24" id="KW-0812">Transmembrane</keyword>
<sequence length="122" mass="13212">MAKPGKTGFERVMDASKYSCQGLKAQWHHEAAFRQEVGLFLLAVPLALWLGDSALEIALMIFSISLILIVETLNSSVEAIVDRISHEHHELSGRAKDLGSAAVMLAVIQAAVVWGLIVLFGS</sequence>
<evidence type="ECO:0000256" key="23">
    <source>
        <dbReference type="PIRSR" id="PIRSR600829-4"/>
    </source>
</evidence>
<evidence type="ECO:0000256" key="10">
    <source>
        <dbReference type="ARBA" id="ARBA00022723"/>
    </source>
</evidence>
<dbReference type="Proteomes" id="UP000294656">
    <property type="component" value="Unassembled WGS sequence"/>
</dbReference>
<gene>
    <name evidence="25" type="ORF">DFP79_1989</name>
</gene>
<dbReference type="GO" id="GO:0005524">
    <property type="term" value="F:ATP binding"/>
    <property type="evidence" value="ECO:0007669"/>
    <property type="project" value="UniProtKB-KW"/>
</dbReference>
<keyword evidence="26" id="KW-1185">Reference proteome</keyword>
<evidence type="ECO:0000256" key="13">
    <source>
        <dbReference type="ARBA" id="ARBA00022840"/>
    </source>
</evidence>
<keyword evidence="10 23" id="KW-0479">Metal-binding</keyword>
<evidence type="ECO:0000256" key="7">
    <source>
        <dbReference type="ARBA" id="ARBA00022519"/>
    </source>
</evidence>
<feature type="binding site" evidence="21">
    <location>
        <position position="71"/>
    </location>
    <ligand>
        <name>substrate</name>
    </ligand>
</feature>
<feature type="active site" description="Proton acceptor" evidence="20">
    <location>
        <position position="71"/>
    </location>
</feature>
<dbReference type="PANTHER" id="PTHR34299">
    <property type="entry name" value="DIACYLGLYCEROL KINASE"/>
    <property type="match status" value="1"/>
</dbReference>
<feature type="binding site" evidence="22">
    <location>
        <position position="78"/>
    </location>
    <ligand>
        <name>ATP</name>
        <dbReference type="ChEBI" id="CHEBI:30616"/>
    </ligand>
</feature>
<comment type="function">
    <text evidence="24">Catalyzes the ATP-dependent phosphorylation of sn-l,2-diacylglycerol (DAG) to phosphatidic acid. Involved in the recycling of diacylglycerol produced as a by-product during membrane-derived oligosaccharide (MDO) biosynthesis.</text>
</comment>
<feature type="binding site" evidence="23">
    <location>
        <position position="30"/>
    </location>
    <ligand>
        <name>a divalent metal cation</name>
        <dbReference type="ChEBI" id="CHEBI:60240"/>
    </ligand>
</feature>
<keyword evidence="8 24" id="KW-0808">Transferase</keyword>
<feature type="binding site" evidence="22">
    <location>
        <position position="18"/>
    </location>
    <ligand>
        <name>ATP</name>
        <dbReference type="ChEBI" id="CHEBI:30616"/>
    </ligand>
</feature>
<evidence type="ECO:0000256" key="18">
    <source>
        <dbReference type="ARBA" id="ARBA00023209"/>
    </source>
</evidence>
<dbReference type="OrthoDB" id="9796011at2"/>
<feature type="binding site" evidence="22">
    <location>
        <position position="11"/>
    </location>
    <ligand>
        <name>ATP</name>
        <dbReference type="ChEBI" id="CHEBI:30616"/>
    </ligand>
</feature>
<evidence type="ECO:0000256" key="8">
    <source>
        <dbReference type="ARBA" id="ARBA00022679"/>
    </source>
</evidence>
<evidence type="ECO:0000256" key="11">
    <source>
        <dbReference type="ARBA" id="ARBA00022741"/>
    </source>
</evidence>
<keyword evidence="12 24" id="KW-0418">Kinase</keyword>
<evidence type="ECO:0000256" key="15">
    <source>
        <dbReference type="ARBA" id="ARBA00022989"/>
    </source>
</evidence>
<feature type="binding site" evidence="21">
    <location>
        <begin position="32"/>
        <end position="36"/>
    </location>
    <ligand>
        <name>substrate</name>
    </ligand>
</feature>
<dbReference type="GO" id="GO:0005886">
    <property type="term" value="C:plasma membrane"/>
    <property type="evidence" value="ECO:0007669"/>
    <property type="project" value="UniProtKB-SubCell"/>
</dbReference>
<dbReference type="GO" id="GO:0046872">
    <property type="term" value="F:metal ion binding"/>
    <property type="evidence" value="ECO:0007669"/>
    <property type="project" value="UniProtKB-KW"/>
</dbReference>
<feature type="binding site" evidence="21">
    <location>
        <position position="11"/>
    </location>
    <ligand>
        <name>substrate</name>
    </ligand>
</feature>
<evidence type="ECO:0000256" key="12">
    <source>
        <dbReference type="ARBA" id="ARBA00022777"/>
    </source>
</evidence>
<keyword evidence="6" id="KW-0444">Lipid biosynthesis</keyword>
<evidence type="ECO:0000256" key="22">
    <source>
        <dbReference type="PIRSR" id="PIRSR600829-3"/>
    </source>
</evidence>
<dbReference type="GO" id="GO:0004143">
    <property type="term" value="F:ATP-dependent diacylglycerol kinase activity"/>
    <property type="evidence" value="ECO:0007669"/>
    <property type="project" value="UniProtKB-EC"/>
</dbReference>
<evidence type="ECO:0000256" key="14">
    <source>
        <dbReference type="ARBA" id="ARBA00022842"/>
    </source>
</evidence>
<evidence type="ECO:0000256" key="19">
    <source>
        <dbReference type="ARBA" id="ARBA00023264"/>
    </source>
</evidence>
<keyword evidence="16 24" id="KW-0443">Lipid metabolism</keyword>
<comment type="similarity">
    <text evidence="2 24">Belongs to the bacterial diacylglycerol kinase family.</text>
</comment>
<evidence type="ECO:0000313" key="25">
    <source>
        <dbReference type="EMBL" id="TDO97181.1"/>
    </source>
</evidence>
<accession>A0A4R6M714</accession>
<keyword evidence="5" id="KW-1003">Cell membrane</keyword>
<evidence type="ECO:0000256" key="17">
    <source>
        <dbReference type="ARBA" id="ARBA00023136"/>
    </source>
</evidence>
<evidence type="ECO:0000256" key="9">
    <source>
        <dbReference type="ARBA" id="ARBA00022692"/>
    </source>
</evidence>
<keyword evidence="17 24" id="KW-0472">Membrane</keyword>
<protein>
    <recommendedName>
        <fullName evidence="4 24">Diacylglycerol kinase</fullName>
        <ecNumber evidence="3 24">2.7.1.107</ecNumber>
    </recommendedName>
</protein>
<comment type="subcellular location">
    <subcellularLocation>
        <location evidence="1 24">Cell inner membrane</location>
        <topology evidence="1 24">Multi-pass membrane protein</topology>
    </subcellularLocation>
</comment>
<keyword evidence="18" id="KW-0594">Phospholipid biosynthesis</keyword>
<dbReference type="InterPro" id="IPR000829">
    <property type="entry name" value="DAGK"/>
</dbReference>
<reference evidence="25 26" key="1">
    <citation type="submission" date="2019-03" db="EMBL/GenBank/DDBJ databases">
        <title>Genomic Encyclopedia of Type Strains, Phase III (KMG-III): the genomes of soil and plant-associated and newly described type strains.</title>
        <authorList>
            <person name="Whitman W."/>
        </authorList>
    </citation>
    <scope>NUCLEOTIDE SEQUENCE [LARGE SCALE GENOMIC DNA]</scope>
    <source>
        <strain evidence="25 26">CECT 7378</strain>
    </source>
</reference>
<dbReference type="InterPro" id="IPR033718">
    <property type="entry name" value="DAGK_prok"/>
</dbReference>
<dbReference type="RefSeq" id="WP_133503783.1">
    <property type="nucleotide sequence ID" value="NZ_SNXC01000012.1"/>
</dbReference>
<evidence type="ECO:0000256" key="21">
    <source>
        <dbReference type="PIRSR" id="PIRSR600829-2"/>
    </source>
</evidence>
<name>A0A4R6M714_9GAMM</name>
<dbReference type="EC" id="2.7.1.107" evidence="3 24"/>
<dbReference type="InterPro" id="IPR036945">
    <property type="entry name" value="DAGK_sf"/>
</dbReference>
<dbReference type="PANTHER" id="PTHR34299:SF1">
    <property type="entry name" value="DIACYLGLYCEROL KINASE"/>
    <property type="match status" value="1"/>
</dbReference>
<evidence type="ECO:0000256" key="2">
    <source>
        <dbReference type="ARBA" id="ARBA00005967"/>
    </source>
</evidence>
<dbReference type="PROSITE" id="PS01069">
    <property type="entry name" value="DAGK_PROKAR"/>
    <property type="match status" value="1"/>
</dbReference>
<comment type="caution">
    <text evidence="25">The sequence shown here is derived from an EMBL/GenBank/DDBJ whole genome shotgun (WGS) entry which is preliminary data.</text>
</comment>
<comment type="caution">
    <text evidence="24">Lacks conserved residue(s) required for the propagation of feature annotation.</text>
</comment>
<keyword evidence="19 24" id="KW-1208">Phospholipid metabolism</keyword>
<dbReference type="AlphaFoldDB" id="A0A4R6M714"/>
<evidence type="ECO:0000256" key="1">
    <source>
        <dbReference type="ARBA" id="ARBA00004429"/>
    </source>
</evidence>
<evidence type="ECO:0000256" key="16">
    <source>
        <dbReference type="ARBA" id="ARBA00023098"/>
    </source>
</evidence>
<keyword evidence="14 23" id="KW-0460">Magnesium</keyword>
<feature type="binding site" evidence="23">
    <location>
        <position position="78"/>
    </location>
    <ligand>
        <name>a divalent metal cation</name>
        <dbReference type="ChEBI" id="CHEBI:60240"/>
    </ligand>
</feature>
<proteinExistence type="inferred from homology"/>
<keyword evidence="15 24" id="KW-1133">Transmembrane helix</keyword>